<gene>
    <name evidence="5" type="primary">iolG</name>
    <name evidence="6" type="ORF">GKD88_06570</name>
    <name evidence="5" type="ORF">GKE08_06775</name>
</gene>
<dbReference type="GO" id="GO:0050112">
    <property type="term" value="F:inositol 2-dehydrogenase (NAD+) activity"/>
    <property type="evidence" value="ECO:0007669"/>
    <property type="project" value="UniProtKB-EC"/>
</dbReference>
<feature type="domain" description="GFO/IDH/MocA-like oxidoreductase" evidence="4">
    <location>
        <begin position="131"/>
        <end position="251"/>
    </location>
</feature>
<dbReference type="Proteomes" id="UP000433575">
    <property type="component" value="Unassembled WGS sequence"/>
</dbReference>
<protein>
    <submittedName>
        <fullName evidence="5">Inositol 2-dehydrogenase</fullName>
        <ecNumber evidence="5">1.1.1.18</ecNumber>
    </submittedName>
</protein>
<dbReference type="PANTHER" id="PTHR42840">
    <property type="entry name" value="NAD(P)-BINDING ROSSMANN-FOLD SUPERFAMILY PROTEIN-RELATED"/>
    <property type="match status" value="1"/>
</dbReference>
<dbReference type="GO" id="GO:0000166">
    <property type="term" value="F:nucleotide binding"/>
    <property type="evidence" value="ECO:0007669"/>
    <property type="project" value="InterPro"/>
</dbReference>
<proteinExistence type="inferred from homology"/>
<dbReference type="FunFam" id="3.30.360.10:FF:000023">
    <property type="entry name" value="Inositol 2-dehydrogenase"/>
    <property type="match status" value="1"/>
</dbReference>
<evidence type="ECO:0000313" key="5">
    <source>
        <dbReference type="EMBL" id="MSA89025.1"/>
    </source>
</evidence>
<dbReference type="AlphaFoldDB" id="A0A6N7S5W0"/>
<evidence type="ECO:0000259" key="3">
    <source>
        <dbReference type="Pfam" id="PF01408"/>
    </source>
</evidence>
<dbReference type="Pfam" id="PF22725">
    <property type="entry name" value="GFO_IDH_MocA_C3"/>
    <property type="match status" value="1"/>
</dbReference>
<evidence type="ECO:0000313" key="6">
    <source>
        <dbReference type="EMBL" id="MSC32779.1"/>
    </source>
</evidence>
<dbReference type="SUPFAM" id="SSF55347">
    <property type="entry name" value="Glyceraldehyde-3-phosphate dehydrogenase-like, C-terminal domain"/>
    <property type="match status" value="1"/>
</dbReference>
<dbReference type="EMBL" id="WKPJ01000007">
    <property type="protein sequence ID" value="MSA89025.1"/>
    <property type="molecule type" value="Genomic_DNA"/>
</dbReference>
<dbReference type="Gene3D" id="3.30.360.10">
    <property type="entry name" value="Dihydrodipicolinate Reductase, domain 2"/>
    <property type="match status" value="1"/>
</dbReference>
<keyword evidence="8" id="KW-1185">Reference proteome</keyword>
<dbReference type="EMBL" id="WKPI01000008">
    <property type="protein sequence ID" value="MSC32779.1"/>
    <property type="molecule type" value="Genomic_DNA"/>
</dbReference>
<dbReference type="NCBIfam" id="TIGR04380">
    <property type="entry name" value="myo_inos_iolG"/>
    <property type="match status" value="1"/>
</dbReference>
<keyword evidence="2 5" id="KW-0560">Oxidoreductase</keyword>
<accession>A0A6N7S5W0</accession>
<evidence type="ECO:0000259" key="4">
    <source>
        <dbReference type="Pfam" id="PF22725"/>
    </source>
</evidence>
<name>A0A6N7S5W0_9FIRM</name>
<comment type="caution">
    <text evidence="5">The sequence shown here is derived from an EMBL/GenBank/DDBJ whole genome shotgun (WGS) entry which is preliminary data.</text>
</comment>
<dbReference type="PANTHER" id="PTHR42840:SF3">
    <property type="entry name" value="BINDING ROSSMANN FOLD OXIDOREDUCTASE, PUTATIVE (AFU_ORTHOLOGUE AFUA_2G10240)-RELATED"/>
    <property type="match status" value="1"/>
</dbReference>
<dbReference type="InterPro" id="IPR036291">
    <property type="entry name" value="NAD(P)-bd_dom_sf"/>
</dbReference>
<organism evidence="5 7">
    <name type="scientific">Holdemania massiliensis</name>
    <dbReference type="NCBI Taxonomy" id="1468449"/>
    <lineage>
        <taxon>Bacteria</taxon>
        <taxon>Bacillati</taxon>
        <taxon>Bacillota</taxon>
        <taxon>Erysipelotrichia</taxon>
        <taxon>Erysipelotrichales</taxon>
        <taxon>Erysipelotrichaceae</taxon>
        <taxon>Holdemania</taxon>
    </lineage>
</organism>
<dbReference type="InterPro" id="IPR030827">
    <property type="entry name" value="Myo_inos_IolG"/>
</dbReference>
<dbReference type="InterPro" id="IPR055170">
    <property type="entry name" value="GFO_IDH_MocA-like_dom"/>
</dbReference>
<dbReference type="Gene3D" id="3.40.50.720">
    <property type="entry name" value="NAD(P)-binding Rossmann-like Domain"/>
    <property type="match status" value="1"/>
</dbReference>
<evidence type="ECO:0000256" key="1">
    <source>
        <dbReference type="ARBA" id="ARBA00010928"/>
    </source>
</evidence>
<comment type="similarity">
    <text evidence="1">Belongs to the Gfo/Idh/MocA family.</text>
</comment>
<dbReference type="SUPFAM" id="SSF51735">
    <property type="entry name" value="NAD(P)-binding Rossmann-fold domains"/>
    <property type="match status" value="1"/>
</dbReference>
<evidence type="ECO:0000313" key="7">
    <source>
        <dbReference type="Proteomes" id="UP000433575"/>
    </source>
</evidence>
<dbReference type="Proteomes" id="UP000480929">
    <property type="component" value="Unassembled WGS sequence"/>
</dbReference>
<reference evidence="7 8" key="1">
    <citation type="journal article" date="2019" name="Nat. Med.">
        <title>A library of human gut bacterial isolates paired with longitudinal multiomics data enables mechanistic microbiome research.</title>
        <authorList>
            <person name="Poyet M."/>
            <person name="Groussin M."/>
            <person name="Gibbons S.M."/>
            <person name="Avila-Pacheco J."/>
            <person name="Jiang X."/>
            <person name="Kearney S.M."/>
            <person name="Perrotta A.R."/>
            <person name="Berdy B."/>
            <person name="Zhao S."/>
            <person name="Lieberman T.D."/>
            <person name="Swanson P.K."/>
            <person name="Smith M."/>
            <person name="Roesemann S."/>
            <person name="Alexander J.E."/>
            <person name="Rich S.A."/>
            <person name="Livny J."/>
            <person name="Vlamakis H."/>
            <person name="Clish C."/>
            <person name="Bullock K."/>
            <person name="Deik A."/>
            <person name="Scott J."/>
            <person name="Pierce K.A."/>
            <person name="Xavier R.J."/>
            <person name="Alm E.J."/>
        </authorList>
    </citation>
    <scope>NUCLEOTIDE SEQUENCE [LARGE SCALE GENOMIC DNA]</scope>
    <source>
        <strain evidence="5 7">BIOML-A4</strain>
        <strain evidence="6 8">BIOML-A5</strain>
    </source>
</reference>
<dbReference type="EC" id="1.1.1.18" evidence="5"/>
<dbReference type="RefSeq" id="WP_154238411.1">
    <property type="nucleotide sequence ID" value="NZ_WKPI01000008.1"/>
</dbReference>
<dbReference type="InterPro" id="IPR000683">
    <property type="entry name" value="Gfo/Idh/MocA-like_OxRdtase_N"/>
</dbReference>
<dbReference type="OrthoDB" id="9783105at2"/>
<evidence type="ECO:0000256" key="2">
    <source>
        <dbReference type="ARBA" id="ARBA00023002"/>
    </source>
</evidence>
<sequence>MLNIGIIGFGRIGKVHARSIQTRVEDACVLRVCDPFMNPEMEAEARKLGIMECGRDTQELIQDPRLDAVLICSSTHTHAALSMEAAKAGKHIFCEKPIDPDPKRIVEVITAVKQAGVHFQVGFNRRFDHNFKALRQAVEQGRIGDPHFITVVSRDPEAPSLDYVKVSGGMLMDMTIHDFDMVRYLSGSEVTEVYAAGAALVNPRIQELGDIDSAQITLRFENGAIGCISNSRRAAYGYDQRAEVFGSKGSAATQNDTASTLILSDEQGIQSEKPLYFFLERYMQSFAEEIISFTRAIRENKPTAVGGVDGLIPVLMAKAAAKSMHEHRPVTMAEIKQEEGIEDVES</sequence>
<dbReference type="Pfam" id="PF01408">
    <property type="entry name" value="GFO_IDH_MocA"/>
    <property type="match status" value="1"/>
</dbReference>
<feature type="domain" description="Gfo/Idh/MocA-like oxidoreductase N-terminal" evidence="3">
    <location>
        <begin position="2"/>
        <end position="123"/>
    </location>
</feature>
<evidence type="ECO:0000313" key="8">
    <source>
        <dbReference type="Proteomes" id="UP000480929"/>
    </source>
</evidence>